<evidence type="ECO:0000313" key="4">
    <source>
        <dbReference type="Proteomes" id="UP000677515"/>
    </source>
</evidence>
<name>A0ABM7MU70_ERWRD</name>
<accession>A0ABM7MU70</accession>
<proteinExistence type="predicted"/>
<dbReference type="RefSeq" id="WP_133844691.1">
    <property type="nucleotide sequence ID" value="NZ_AP024329.1"/>
</dbReference>
<evidence type="ECO:0000256" key="1">
    <source>
        <dbReference type="SAM" id="Coils"/>
    </source>
</evidence>
<sequence>MRKYVLLASVLLTGCATSPQDCDLQAQDPSFLTKLSCTTSGGYRQKVSEEEQKVQLSQWENQRAKQDLANTQNRQQVTDQQLSNEQVRLQAARTDLAQTMKRLKSDNVKSKASQKEIKQLQALQQQAQQATSASDVAAIEKKVADARKRVEALEQANTLQ</sequence>
<dbReference type="EMBL" id="AP024329">
    <property type="protein sequence ID" value="BCQ32725.1"/>
    <property type="molecule type" value="Genomic_DNA"/>
</dbReference>
<feature type="compositionally biased region" description="Polar residues" evidence="2">
    <location>
        <begin position="68"/>
        <end position="85"/>
    </location>
</feature>
<keyword evidence="1" id="KW-0175">Coiled coil</keyword>
<dbReference type="Proteomes" id="UP000677515">
    <property type="component" value="Chromosome"/>
</dbReference>
<evidence type="ECO:0000313" key="3">
    <source>
        <dbReference type="EMBL" id="BCQ32725.1"/>
    </source>
</evidence>
<evidence type="ECO:0000256" key="2">
    <source>
        <dbReference type="SAM" id="MobiDB-lite"/>
    </source>
</evidence>
<feature type="region of interest" description="Disordered" evidence="2">
    <location>
        <begin position="58"/>
        <end position="85"/>
    </location>
</feature>
<protein>
    <recommendedName>
        <fullName evidence="5">Lipoprotein</fullName>
    </recommendedName>
</protein>
<feature type="coiled-coil region" evidence="1">
    <location>
        <begin position="110"/>
        <end position="156"/>
    </location>
</feature>
<keyword evidence="4" id="KW-1185">Reference proteome</keyword>
<reference evidence="3 4" key="1">
    <citation type="submission" date="2021-01" db="EMBL/GenBank/DDBJ databases">
        <title>Complete genome sequence of Erwinia rhapontici MAFF 311153.</title>
        <authorList>
            <person name="Morohoshi T."/>
            <person name="Someya N."/>
        </authorList>
    </citation>
    <scope>NUCLEOTIDE SEQUENCE [LARGE SCALE GENOMIC DNA]</scope>
    <source>
        <strain evidence="3 4">MAFF 311153</strain>
    </source>
</reference>
<gene>
    <name evidence="3" type="ORF">ERHA53_00680</name>
</gene>
<organism evidence="3 4">
    <name type="scientific">Erwinia rhapontici</name>
    <name type="common">Pectobacterium rhapontici</name>
    <dbReference type="NCBI Taxonomy" id="55212"/>
    <lineage>
        <taxon>Bacteria</taxon>
        <taxon>Pseudomonadati</taxon>
        <taxon>Pseudomonadota</taxon>
        <taxon>Gammaproteobacteria</taxon>
        <taxon>Enterobacterales</taxon>
        <taxon>Erwiniaceae</taxon>
        <taxon>Erwinia</taxon>
    </lineage>
</organism>
<evidence type="ECO:0008006" key="5">
    <source>
        <dbReference type="Google" id="ProtNLM"/>
    </source>
</evidence>
<dbReference type="PROSITE" id="PS51257">
    <property type="entry name" value="PROKAR_LIPOPROTEIN"/>
    <property type="match status" value="1"/>
</dbReference>